<dbReference type="AlphaFoldDB" id="A0A218XFS3"/>
<reference evidence="3" key="1">
    <citation type="journal article" date="2017" name="Plant J.">
        <title>The pomegranate (Punica granatum L.) genome and the genomics of punicalagin biosynthesis.</title>
        <authorList>
            <person name="Qin G."/>
            <person name="Xu C."/>
            <person name="Ming R."/>
            <person name="Tang H."/>
            <person name="Guyot R."/>
            <person name="Kramer E.M."/>
            <person name="Hu Y."/>
            <person name="Yi X."/>
            <person name="Qi Y."/>
            <person name="Xu X."/>
            <person name="Gao Z."/>
            <person name="Pan H."/>
            <person name="Jian J."/>
            <person name="Tian Y."/>
            <person name="Yue Z."/>
            <person name="Xu Y."/>
        </authorList>
    </citation>
    <scope>NUCLEOTIDE SEQUENCE [LARGE SCALE GENOMIC DNA]</scope>
    <source>
        <strain evidence="3">cv. Dabenzi</strain>
    </source>
</reference>
<accession>A0A218XFS3</accession>
<name>A0A218XFS3_PUNGR</name>
<evidence type="ECO:0000313" key="3">
    <source>
        <dbReference type="Proteomes" id="UP000197138"/>
    </source>
</evidence>
<comment type="caution">
    <text evidence="2">The sequence shown here is derived from an EMBL/GenBank/DDBJ whole genome shotgun (WGS) entry which is preliminary data.</text>
</comment>
<protein>
    <submittedName>
        <fullName evidence="2">Uncharacterized protein</fullName>
    </submittedName>
</protein>
<dbReference type="Proteomes" id="UP000197138">
    <property type="component" value="Unassembled WGS sequence"/>
</dbReference>
<evidence type="ECO:0000313" key="2">
    <source>
        <dbReference type="EMBL" id="OWM83774.1"/>
    </source>
</evidence>
<gene>
    <name evidence="2" type="ORF">CDL15_Pgr004205</name>
</gene>
<feature type="region of interest" description="Disordered" evidence="1">
    <location>
        <begin position="1"/>
        <end position="29"/>
    </location>
</feature>
<sequence length="115" mass="12550">MGGGACGREDRRDNPVGYHPQFDTGGEVIPSAITPQFDIADGTYSHKLSVQRKNLPFASSKSGKLDDREGDLGDTELEITTKDMRVMSIYQSINEWKSSESSSSSDFVLDGSADR</sequence>
<proteinExistence type="predicted"/>
<evidence type="ECO:0000256" key="1">
    <source>
        <dbReference type="SAM" id="MobiDB-lite"/>
    </source>
</evidence>
<organism evidence="2 3">
    <name type="scientific">Punica granatum</name>
    <name type="common">Pomegranate</name>
    <dbReference type="NCBI Taxonomy" id="22663"/>
    <lineage>
        <taxon>Eukaryota</taxon>
        <taxon>Viridiplantae</taxon>
        <taxon>Streptophyta</taxon>
        <taxon>Embryophyta</taxon>
        <taxon>Tracheophyta</taxon>
        <taxon>Spermatophyta</taxon>
        <taxon>Magnoliopsida</taxon>
        <taxon>eudicotyledons</taxon>
        <taxon>Gunneridae</taxon>
        <taxon>Pentapetalae</taxon>
        <taxon>rosids</taxon>
        <taxon>malvids</taxon>
        <taxon>Myrtales</taxon>
        <taxon>Lythraceae</taxon>
        <taxon>Punica</taxon>
    </lineage>
</organism>
<dbReference type="EMBL" id="MTKT01001810">
    <property type="protein sequence ID" value="OWM83774.1"/>
    <property type="molecule type" value="Genomic_DNA"/>
</dbReference>